<gene>
    <name evidence="1" type="ORF">E5358_04070</name>
</gene>
<dbReference type="Proteomes" id="UP000308886">
    <property type="component" value="Unassembled WGS sequence"/>
</dbReference>
<reference evidence="1" key="1">
    <citation type="submission" date="2019-04" db="EMBL/GenBank/DDBJ databases">
        <title>Microbes associate with the intestines of laboratory mice.</title>
        <authorList>
            <person name="Navarre W."/>
            <person name="Wong E."/>
            <person name="Huang K."/>
            <person name="Tropini C."/>
            <person name="Ng K."/>
            <person name="Yu B."/>
        </authorList>
    </citation>
    <scope>NUCLEOTIDE SEQUENCE</scope>
    <source>
        <strain evidence="1">NM73_A23</strain>
    </source>
</reference>
<evidence type="ECO:0000313" key="1">
    <source>
        <dbReference type="EMBL" id="TGX83127.1"/>
    </source>
</evidence>
<name>A0AC61QRT3_9BACT</name>
<protein>
    <submittedName>
        <fullName evidence="1">TonB-dependent receptor</fullName>
    </submittedName>
</protein>
<accession>A0AC61QRT3</accession>
<evidence type="ECO:0000313" key="2">
    <source>
        <dbReference type="Proteomes" id="UP000308886"/>
    </source>
</evidence>
<keyword evidence="1" id="KW-0675">Receptor</keyword>
<dbReference type="EMBL" id="SRZC01000005">
    <property type="protein sequence ID" value="TGX83127.1"/>
    <property type="molecule type" value="Genomic_DNA"/>
</dbReference>
<keyword evidence="2" id="KW-1185">Reference proteome</keyword>
<comment type="caution">
    <text evidence="1">The sequence shown here is derived from an EMBL/GenBank/DDBJ whole genome shotgun (WGS) entry which is preliminary data.</text>
</comment>
<sequence length="742" mass="83311">MKRTSLLALTFAATVASSAATEQRDTTESVTQEKKEERNVMLNASDANKPREIQIGLPSEDINVYENGLPAVYSSAVHKLSAHWRSDNSLGEVSLMTPSESAIATGNVAYSVNSNSRWGEKAFHAILSYKANHFGWQNFDMNASGGITDNLLFTASVYQNFDPGSFRLKFTDYADRTQLYHLGLTHLLPNNRGRISLMYKHSRNENPGNFSNAAPFIYKGDGSVEELPGFKLGTSSYVPRNGRFQYMDIITGEMRTWNLGEDTQNMANELTLVADYRFNKGWKGSLSFKWMDAPRAKYVDFGGSSISEVSADDNYMLDDGSTYTGLKEGRRTWLHDGKVRNVLLTTELQKTFRTNTLKLGLNQWHYSLDYHSASMQWDATVEEYPRMLNSTYGYNELSPEYTKGYENKLAIYATDQWQATSRLSIFAGARLEYYRMNADRIPMNRFSGFHIGAVSPADGSTVAIENIVKNKLNYAATLRATYTLSHGFGLTADATIATRFPRINEYAGTGPTEEQYKRVTIPLVRGGLTYRNSWLDLTSMVSYIGKTNNIDQQNLTRPGSTESKTVLLIYGIQTIGWTTSAEITPFKGAHLHALLTIQKPTYKDYNASVTFSDGTAMAVNANGNVVKEIPQTLIELDPSYNITDDLRLWLSFRYFGKTYANLQESLFFNGRWESFGGINWRVNKNLSLNATVINFLNQKGASGTINGSELISKEDAHLFAGHYMSGNYLRPFTLEFGMKLEF</sequence>
<proteinExistence type="predicted"/>
<organism evidence="1 2">
    <name type="scientific">Palleniella muris</name>
    <dbReference type="NCBI Taxonomy" id="3038145"/>
    <lineage>
        <taxon>Bacteria</taxon>
        <taxon>Pseudomonadati</taxon>
        <taxon>Bacteroidota</taxon>
        <taxon>Bacteroidia</taxon>
        <taxon>Bacteroidales</taxon>
        <taxon>Prevotellaceae</taxon>
        <taxon>Palleniella</taxon>
    </lineage>
</organism>